<evidence type="ECO:0000313" key="14">
    <source>
        <dbReference type="Ensembl" id="ENSLLEP00000016929.1"/>
    </source>
</evidence>
<evidence type="ECO:0000256" key="11">
    <source>
        <dbReference type="ARBA" id="ARBA00048218"/>
    </source>
</evidence>
<evidence type="ECO:0000256" key="8">
    <source>
        <dbReference type="ARBA" id="ARBA00042028"/>
    </source>
</evidence>
<gene>
    <name evidence="14" type="primary">HSD11B2</name>
</gene>
<dbReference type="InterPro" id="IPR020904">
    <property type="entry name" value="Sc_DH/Rdtase_CS"/>
</dbReference>
<dbReference type="Pfam" id="PF00106">
    <property type="entry name" value="adh_short"/>
    <property type="match status" value="1"/>
</dbReference>
<comment type="catalytic activity">
    <reaction evidence="10">
        <text>an 11beta-hydroxysteroid + NAD(+) = an 11-oxosteroid + NADH + H(+)</text>
        <dbReference type="Rhea" id="RHEA:53116"/>
        <dbReference type="ChEBI" id="CHEBI:15378"/>
        <dbReference type="ChEBI" id="CHEBI:35346"/>
        <dbReference type="ChEBI" id="CHEBI:47787"/>
        <dbReference type="ChEBI" id="CHEBI:57540"/>
        <dbReference type="ChEBI" id="CHEBI:57945"/>
    </reaction>
    <physiologicalReaction direction="left-to-right" evidence="10">
        <dbReference type="Rhea" id="RHEA:53117"/>
    </physiologicalReaction>
</comment>
<keyword evidence="4" id="KW-0443">Lipid metabolism</keyword>
<keyword evidence="3" id="KW-0560">Oxidoreductase</keyword>
<feature type="transmembrane region" description="Helical" evidence="13">
    <location>
        <begin position="32"/>
        <end position="48"/>
    </location>
</feature>
<feature type="transmembrane region" description="Helical" evidence="13">
    <location>
        <begin position="6"/>
        <end position="25"/>
    </location>
</feature>
<evidence type="ECO:0000256" key="9">
    <source>
        <dbReference type="ARBA" id="ARBA00047650"/>
    </source>
</evidence>
<comment type="catalytic activity">
    <reaction evidence="9">
        <text>11beta-hydroxyandrost-4-ene-3,17-dione + NAD(+) = androst-4-ene-3,11,17-trione + NADH + H(+)</text>
        <dbReference type="Rhea" id="RHEA:69408"/>
        <dbReference type="ChEBI" id="CHEBI:2495"/>
        <dbReference type="ChEBI" id="CHEBI:15378"/>
        <dbReference type="ChEBI" id="CHEBI:27967"/>
        <dbReference type="ChEBI" id="CHEBI:57540"/>
        <dbReference type="ChEBI" id="CHEBI:57945"/>
    </reaction>
    <physiologicalReaction direction="left-to-right" evidence="9">
        <dbReference type="Rhea" id="RHEA:69409"/>
    </physiologicalReaction>
</comment>
<dbReference type="GeneTree" id="ENSGT00940000159716"/>
<evidence type="ECO:0000256" key="4">
    <source>
        <dbReference type="ARBA" id="ARBA00023098"/>
    </source>
</evidence>
<keyword evidence="13" id="KW-1133">Transmembrane helix</keyword>
<evidence type="ECO:0000256" key="13">
    <source>
        <dbReference type="SAM" id="Phobius"/>
    </source>
</evidence>
<comment type="similarity">
    <text evidence="2">Belongs to the short-chain dehydrogenases/reductases (SDR) family.</text>
</comment>
<dbReference type="InterPro" id="IPR036291">
    <property type="entry name" value="NAD(P)-bd_dom_sf"/>
</dbReference>
<comment type="catalytic activity">
    <reaction evidence="12">
        <text>corticosterone + NAD(+) = 11-dehydrocorticosterone + NADH + H(+)</text>
        <dbReference type="Rhea" id="RHEA:42204"/>
        <dbReference type="ChEBI" id="CHEBI:15378"/>
        <dbReference type="ChEBI" id="CHEBI:16827"/>
        <dbReference type="ChEBI" id="CHEBI:57540"/>
        <dbReference type="ChEBI" id="CHEBI:57945"/>
        <dbReference type="ChEBI" id="CHEBI:78600"/>
    </reaction>
    <physiologicalReaction direction="left-to-right" evidence="12">
        <dbReference type="Rhea" id="RHEA:42205"/>
    </physiologicalReaction>
</comment>
<evidence type="ECO:0000313" key="15">
    <source>
        <dbReference type="Proteomes" id="UP000694569"/>
    </source>
</evidence>
<reference evidence="14" key="1">
    <citation type="submission" date="2025-08" db="UniProtKB">
        <authorList>
            <consortium name="Ensembl"/>
        </authorList>
    </citation>
    <scope>IDENTIFICATION</scope>
</reference>
<keyword evidence="5" id="KW-0753">Steroid metabolism</keyword>
<evidence type="ECO:0000256" key="1">
    <source>
        <dbReference type="ARBA" id="ARBA00004854"/>
    </source>
</evidence>
<dbReference type="InterPro" id="IPR002347">
    <property type="entry name" value="SDR_fam"/>
</dbReference>
<dbReference type="Proteomes" id="UP000694569">
    <property type="component" value="Unplaced"/>
</dbReference>
<dbReference type="PANTHER" id="PTHR43313:SF2">
    <property type="entry name" value="11-BETA-HYDROXYSTEROID DEHYDROGENASE TYPE 2"/>
    <property type="match status" value="1"/>
</dbReference>
<organism evidence="14 15">
    <name type="scientific">Leptobrachium leishanense</name>
    <name type="common">Leishan spiny toad</name>
    <dbReference type="NCBI Taxonomy" id="445787"/>
    <lineage>
        <taxon>Eukaryota</taxon>
        <taxon>Metazoa</taxon>
        <taxon>Chordata</taxon>
        <taxon>Craniata</taxon>
        <taxon>Vertebrata</taxon>
        <taxon>Euteleostomi</taxon>
        <taxon>Amphibia</taxon>
        <taxon>Batrachia</taxon>
        <taxon>Anura</taxon>
        <taxon>Pelobatoidea</taxon>
        <taxon>Megophryidae</taxon>
        <taxon>Leptobrachium</taxon>
    </lineage>
</organism>
<name>A0A8C5PDT7_9ANUR</name>
<dbReference type="AlphaFoldDB" id="A0A8C5PDT7"/>
<keyword evidence="15" id="KW-1185">Reference proteome</keyword>
<evidence type="ECO:0000256" key="7">
    <source>
        <dbReference type="ARBA" id="ARBA00041540"/>
    </source>
</evidence>
<accession>A0A8C5PDT7</accession>
<comment type="pathway">
    <text evidence="1">Steroid metabolism.</text>
</comment>
<dbReference type="PANTHER" id="PTHR43313">
    <property type="entry name" value="SHORT-CHAIN DEHYDROGENASE/REDUCTASE FAMILY 9C"/>
    <property type="match status" value="1"/>
</dbReference>
<keyword evidence="13" id="KW-0812">Transmembrane</keyword>
<evidence type="ECO:0000256" key="5">
    <source>
        <dbReference type="ARBA" id="ARBA00023221"/>
    </source>
</evidence>
<evidence type="ECO:0000256" key="3">
    <source>
        <dbReference type="ARBA" id="ARBA00023002"/>
    </source>
</evidence>
<comment type="catalytic activity">
    <reaction evidence="11">
        <text>11beta,17beta-dihydroxyandrost-4-ene-3-one + NAD(+) = 17beta-hydroxyandrost-4-ene-3,11-dione + NADH + H(+)</text>
        <dbReference type="Rhea" id="RHEA:69368"/>
        <dbReference type="ChEBI" id="CHEBI:15378"/>
        <dbReference type="ChEBI" id="CHEBI:34133"/>
        <dbReference type="ChEBI" id="CHEBI:57540"/>
        <dbReference type="ChEBI" id="CHEBI:57945"/>
        <dbReference type="ChEBI" id="CHEBI:81481"/>
    </reaction>
    <physiologicalReaction direction="left-to-right" evidence="11">
        <dbReference type="Rhea" id="RHEA:69369"/>
    </physiologicalReaction>
</comment>
<dbReference type="GO" id="GO:0070523">
    <property type="term" value="F:11-beta-hydroxysteroid dehydrogenase (NAD+) activity"/>
    <property type="evidence" value="ECO:0007669"/>
    <property type="project" value="Ensembl"/>
</dbReference>
<evidence type="ECO:0000256" key="6">
    <source>
        <dbReference type="ARBA" id="ARBA00040320"/>
    </source>
</evidence>
<evidence type="ECO:0000256" key="12">
    <source>
        <dbReference type="ARBA" id="ARBA00048774"/>
    </source>
</evidence>
<feature type="transmembrane region" description="Helical" evidence="13">
    <location>
        <begin position="54"/>
        <end position="73"/>
    </location>
</feature>
<dbReference type="OrthoDB" id="9876299at2759"/>
<reference evidence="14" key="2">
    <citation type="submission" date="2025-09" db="UniProtKB">
        <authorList>
            <consortium name="Ensembl"/>
        </authorList>
    </citation>
    <scope>IDENTIFICATION</scope>
</reference>
<dbReference type="GO" id="GO:0033555">
    <property type="term" value="P:multicellular organismal response to stress"/>
    <property type="evidence" value="ECO:0007669"/>
    <property type="project" value="Ensembl"/>
</dbReference>
<dbReference type="PROSITE" id="PS00061">
    <property type="entry name" value="ADH_SHORT"/>
    <property type="match status" value="1"/>
</dbReference>
<dbReference type="Gene3D" id="3.40.50.720">
    <property type="entry name" value="NAD(P)-binding Rossmann-like Domain"/>
    <property type="match status" value="1"/>
</dbReference>
<dbReference type="GO" id="GO:0034650">
    <property type="term" value="P:cortisol metabolic process"/>
    <property type="evidence" value="ECO:0007669"/>
    <property type="project" value="Ensembl"/>
</dbReference>
<sequence length="390" mass="43798">MELSSSPALWAYGSVWLLFSFLFFFKYSNSDMVLSPSLLLYVVLLVLFEWFCHMYLPVLLGILLLSSACWYILGIASPRKMLPIEGKTVFVTGCDTGFGKATAQTLHSMGFKVIASVLNLESPGAKELQQRCLERLTLIQMDLTKPEDIQKAQQIIRMQTGDTGLWALVNNAGYCAHFGDAELTMESTYRSCMEVNFFGTVKITKDLLPLIRYAKGRIVTICSPAGDFSFPYLAAYGASKAALARVMDIFRHELGPWGVKVSVIQPSSYRTGAHFNPSYWEHQNQQLIDTMPTALLQEYGEEYIADTLVQFLEFGKTACLDLSPVTNSIVDAVLSENPKVKYYVGKSVFLLYVLFTYLPESLTSHQIKSIFLKHRSLPRALKQKRTSGQD</sequence>
<protein>
    <recommendedName>
        <fullName evidence="6">11-beta-hydroxysteroid dehydrogenase type 2</fullName>
    </recommendedName>
    <alternativeName>
        <fullName evidence="7">Corticosteroid 11-beta-dehydrogenase isozyme 2</fullName>
    </alternativeName>
    <alternativeName>
        <fullName evidence="8">NAD-dependent 11-beta-hydroxysteroid dehydrogenase</fullName>
    </alternativeName>
</protein>
<keyword evidence="13" id="KW-0472">Membrane</keyword>
<dbReference type="Ensembl" id="ENSLLET00000017569.1">
    <property type="protein sequence ID" value="ENSLLEP00000016929.1"/>
    <property type="gene ID" value="ENSLLEG00000010773.1"/>
</dbReference>
<evidence type="ECO:0000256" key="10">
    <source>
        <dbReference type="ARBA" id="ARBA00047817"/>
    </source>
</evidence>
<dbReference type="SUPFAM" id="SSF51735">
    <property type="entry name" value="NAD(P)-binding Rossmann-fold domains"/>
    <property type="match status" value="1"/>
</dbReference>
<proteinExistence type="inferred from homology"/>
<dbReference type="PRINTS" id="PR00081">
    <property type="entry name" value="GDHRDH"/>
</dbReference>
<evidence type="ECO:0000256" key="2">
    <source>
        <dbReference type="ARBA" id="ARBA00006484"/>
    </source>
</evidence>